<dbReference type="InterPro" id="IPR011622">
    <property type="entry name" value="7TMR_DISM_rcpt_extracell_dom2"/>
</dbReference>
<dbReference type="EMBL" id="SMLK01000005">
    <property type="protein sequence ID" value="TFY98865.1"/>
    <property type="molecule type" value="Genomic_DNA"/>
</dbReference>
<dbReference type="PANTHER" id="PTHR33121:SF79">
    <property type="entry name" value="CYCLIC DI-GMP PHOSPHODIESTERASE PDED-RELATED"/>
    <property type="match status" value="1"/>
</dbReference>
<dbReference type="Proteomes" id="UP000297839">
    <property type="component" value="Unassembled WGS sequence"/>
</dbReference>
<feature type="transmembrane region" description="Helical" evidence="1">
    <location>
        <begin position="318"/>
        <end position="341"/>
    </location>
</feature>
<reference evidence="3 4" key="1">
    <citation type="submission" date="2019-03" db="EMBL/GenBank/DDBJ databases">
        <title>Ramlibacter sp. 18x22-1, whole genome shotgun sequence.</title>
        <authorList>
            <person name="Zhang X."/>
            <person name="Feng G."/>
            <person name="Zhu H."/>
        </authorList>
    </citation>
    <scope>NUCLEOTIDE SEQUENCE [LARGE SCALE GENOMIC DNA]</scope>
    <source>
        <strain evidence="3 4">18x22-1</strain>
    </source>
</reference>
<dbReference type="RefSeq" id="WP_135250584.1">
    <property type="nucleotide sequence ID" value="NZ_SMLK01000005.1"/>
</dbReference>
<dbReference type="Gene3D" id="3.30.70.270">
    <property type="match status" value="1"/>
</dbReference>
<name>A0A4Z0BHS1_9BURK</name>
<evidence type="ECO:0000256" key="1">
    <source>
        <dbReference type="SAM" id="Phobius"/>
    </source>
</evidence>
<feature type="transmembrane region" description="Helical" evidence="1">
    <location>
        <begin position="228"/>
        <end position="252"/>
    </location>
</feature>
<gene>
    <name evidence="3" type="ORF">EZ216_14940</name>
</gene>
<dbReference type="PANTHER" id="PTHR33121">
    <property type="entry name" value="CYCLIC DI-GMP PHOSPHODIESTERASE PDEF"/>
    <property type="match status" value="1"/>
</dbReference>
<dbReference type="OrthoDB" id="5289013at2"/>
<evidence type="ECO:0000313" key="4">
    <source>
        <dbReference type="Proteomes" id="UP000297839"/>
    </source>
</evidence>
<dbReference type="PROSITE" id="PS50887">
    <property type="entry name" value="GGDEF"/>
    <property type="match status" value="1"/>
</dbReference>
<feature type="transmembrane region" description="Helical" evidence="1">
    <location>
        <begin position="196"/>
        <end position="221"/>
    </location>
</feature>
<dbReference type="InterPro" id="IPR011623">
    <property type="entry name" value="7TMR_DISM_rcpt_extracell_dom1"/>
</dbReference>
<dbReference type="AlphaFoldDB" id="A0A4Z0BHS1"/>
<dbReference type="InterPro" id="IPR000160">
    <property type="entry name" value="GGDEF_dom"/>
</dbReference>
<evidence type="ECO:0000313" key="3">
    <source>
        <dbReference type="EMBL" id="TFY98865.1"/>
    </source>
</evidence>
<dbReference type="SMART" id="SM00267">
    <property type="entry name" value="GGDEF"/>
    <property type="match status" value="1"/>
</dbReference>
<feature type="transmembrane region" description="Helical" evidence="1">
    <location>
        <begin position="291"/>
        <end position="312"/>
    </location>
</feature>
<proteinExistence type="predicted"/>
<keyword evidence="1" id="KW-0472">Membrane</keyword>
<dbReference type="SUPFAM" id="SSF55073">
    <property type="entry name" value="Nucleotide cyclase"/>
    <property type="match status" value="1"/>
</dbReference>
<dbReference type="Gene3D" id="2.60.40.2380">
    <property type="match status" value="1"/>
</dbReference>
<keyword evidence="1" id="KW-1133">Transmembrane helix</keyword>
<keyword evidence="4" id="KW-1185">Reference proteome</keyword>
<feature type="transmembrane region" description="Helical" evidence="1">
    <location>
        <begin position="376"/>
        <end position="398"/>
    </location>
</feature>
<comment type="caution">
    <text evidence="3">The sequence shown here is derived from an EMBL/GenBank/DDBJ whole genome shotgun (WGS) entry which is preliminary data.</text>
</comment>
<feature type="transmembrane region" description="Helical" evidence="1">
    <location>
        <begin position="348"/>
        <end position="370"/>
    </location>
</feature>
<sequence>MDEPRIANNWLAGWRRALAIWAVAVLLPLAAAAEPERLLTLDSNQGELALGTAGDSWMDTGGEAGIKQVAAGSAARWSPTVPGTVYPMGDGRSLWLRFTLTERDDDERWFLEIPYPAVDRVTLWSAGPLGQWTPLSAGDTLPVADWPLPHRHPLLPLALEPGSPRTFYVQVENPHVFSAPLLFTSERQLLRQEQRVALILGIYFGLAGLSVVLAAAAAAVLRDEAFAWYALSATLMGVFQASLTGVAGLHLWPHLARWNDLAALFTPVVAVASLLWFFASVISLRQRSEVLFRVMAAVSLGALLAAAVMPFVEPGWRLRLTVLAIVVAVPVGLSFTGWAAWRGDRQAGWLLVGLAPVFAAAMLTLARAVGFVPVGFWTLHGMQIGIAFELPMLLAVLARRSHDRRENRRRIHGLARTDPATGLVNRQVFISRLEHLIARSQRLRHQSVVLLVDIANVEQIRRAFDQRSAEEMPLRVAERLLSVTRDIDTAGRLSDHRFGLLLEGPLSPEDATAMGPKVVARCLMPFKGKPQEWVAQVRVAQTQVPNDSDAETVVERLETVLATVPPDSKRAVFTIR</sequence>
<feature type="domain" description="GGDEF" evidence="2">
    <location>
        <begin position="445"/>
        <end position="576"/>
    </location>
</feature>
<dbReference type="InterPro" id="IPR029787">
    <property type="entry name" value="Nucleotide_cyclase"/>
</dbReference>
<dbReference type="InterPro" id="IPR050706">
    <property type="entry name" value="Cyclic-di-GMP_PDE-like"/>
</dbReference>
<evidence type="ECO:0000259" key="2">
    <source>
        <dbReference type="PROSITE" id="PS50887"/>
    </source>
</evidence>
<dbReference type="Pfam" id="PF07696">
    <property type="entry name" value="7TMR-DISMED2"/>
    <property type="match status" value="1"/>
</dbReference>
<dbReference type="GO" id="GO:0071111">
    <property type="term" value="F:cyclic-guanylate-specific phosphodiesterase activity"/>
    <property type="evidence" value="ECO:0007669"/>
    <property type="project" value="InterPro"/>
</dbReference>
<accession>A0A4Z0BHS1</accession>
<dbReference type="InterPro" id="IPR043128">
    <property type="entry name" value="Rev_trsase/Diguanyl_cyclase"/>
</dbReference>
<keyword evidence="1" id="KW-0812">Transmembrane</keyword>
<dbReference type="Pfam" id="PF07695">
    <property type="entry name" value="7TMR-DISM_7TM"/>
    <property type="match status" value="1"/>
</dbReference>
<feature type="transmembrane region" description="Helical" evidence="1">
    <location>
        <begin position="264"/>
        <end position="284"/>
    </location>
</feature>
<protein>
    <submittedName>
        <fullName evidence="3">Diguanylate cyclase</fullName>
    </submittedName>
</protein>
<organism evidence="3 4">
    <name type="scientific">Ramlibacter humi</name>
    <dbReference type="NCBI Taxonomy" id="2530451"/>
    <lineage>
        <taxon>Bacteria</taxon>
        <taxon>Pseudomonadati</taxon>
        <taxon>Pseudomonadota</taxon>
        <taxon>Betaproteobacteria</taxon>
        <taxon>Burkholderiales</taxon>
        <taxon>Comamonadaceae</taxon>
        <taxon>Ramlibacter</taxon>
    </lineage>
</organism>
<dbReference type="Pfam" id="PF00990">
    <property type="entry name" value="GGDEF"/>
    <property type="match status" value="1"/>
</dbReference>